<dbReference type="EMBL" id="CACTIH010001936">
    <property type="protein sequence ID" value="CAA2969302.1"/>
    <property type="molecule type" value="Genomic_DNA"/>
</dbReference>
<name>A0A8S0QU88_OLEEU</name>
<reference evidence="1 2" key="1">
    <citation type="submission" date="2019-12" db="EMBL/GenBank/DDBJ databases">
        <authorList>
            <person name="Alioto T."/>
            <person name="Alioto T."/>
            <person name="Gomez Garrido J."/>
        </authorList>
    </citation>
    <scope>NUCLEOTIDE SEQUENCE [LARGE SCALE GENOMIC DNA]</scope>
</reference>
<comment type="caution">
    <text evidence="1">The sequence shown here is derived from an EMBL/GenBank/DDBJ whole genome shotgun (WGS) entry which is preliminary data.</text>
</comment>
<organism evidence="1 2">
    <name type="scientific">Olea europaea subsp. europaea</name>
    <dbReference type="NCBI Taxonomy" id="158383"/>
    <lineage>
        <taxon>Eukaryota</taxon>
        <taxon>Viridiplantae</taxon>
        <taxon>Streptophyta</taxon>
        <taxon>Embryophyta</taxon>
        <taxon>Tracheophyta</taxon>
        <taxon>Spermatophyta</taxon>
        <taxon>Magnoliopsida</taxon>
        <taxon>eudicotyledons</taxon>
        <taxon>Gunneridae</taxon>
        <taxon>Pentapetalae</taxon>
        <taxon>asterids</taxon>
        <taxon>lamiids</taxon>
        <taxon>Lamiales</taxon>
        <taxon>Oleaceae</taxon>
        <taxon>Oleeae</taxon>
        <taxon>Olea</taxon>
    </lineage>
</organism>
<evidence type="ECO:0000313" key="1">
    <source>
        <dbReference type="EMBL" id="CAA2969302.1"/>
    </source>
</evidence>
<dbReference type="AlphaFoldDB" id="A0A8S0QU88"/>
<dbReference type="Gramene" id="OE9A008187T1">
    <property type="protein sequence ID" value="OE9A008187C1"/>
    <property type="gene ID" value="OE9A008187"/>
</dbReference>
<protein>
    <submittedName>
        <fullName evidence="1">Uncharacterized protein</fullName>
    </submittedName>
</protein>
<keyword evidence="2" id="KW-1185">Reference proteome</keyword>
<sequence>MEKLSRVGSDANIGEERRWRDDVVGLETGDGNTVLIGFIPGPVLALSIFFETVESSWLKEQLTTSQQTVNSSHHHAANTIAALLRRPHHYITTITIAPPPSQIHSRHHKLLPHKTITTTQDII</sequence>
<proteinExistence type="predicted"/>
<dbReference type="Proteomes" id="UP000594638">
    <property type="component" value="Unassembled WGS sequence"/>
</dbReference>
<gene>
    <name evidence="1" type="ORF">OLEA9_A008187</name>
</gene>
<accession>A0A8S0QU88</accession>
<evidence type="ECO:0000313" key="2">
    <source>
        <dbReference type="Proteomes" id="UP000594638"/>
    </source>
</evidence>